<evidence type="ECO:0000256" key="1">
    <source>
        <dbReference type="SAM" id="MobiDB-lite"/>
    </source>
</evidence>
<gene>
    <name evidence="2" type="ORF">GSI_15415</name>
</gene>
<feature type="region of interest" description="Disordered" evidence="1">
    <location>
        <begin position="1"/>
        <end position="21"/>
    </location>
</feature>
<feature type="region of interest" description="Disordered" evidence="1">
    <location>
        <begin position="85"/>
        <end position="181"/>
    </location>
</feature>
<sequence length="712" mass="76335">MFAGCLAESSSSDRRGEGTSLVNFGDLDAAMRTGTEGEDVAFKNLEGEGARDIAEKWADSGRMRRKLSVMKKYLPSSQRRIVEQILDGSYRPTMTKIPEPVRRKPAGDNTKPSRSSSPLSRSAPKQKPAFQGRATIEQSEAAMARIQRQHSVPKALRSPEPDSETDDDDHDEKHEALAMFFFGDQASTPAKSHSYGVLNADMTSSSLSSSPISQQPVAGPSRIVRLPTDMPLTPTSKRGSQDLSHWLKSSSSPAPDDPQTPCRRTQTQDVRVATPGTTGGPRTPRRATTLSSPCELSSARKRKMNAIPTPDTKTRRLSFSAKGKDKNKGEHITHAQGHSLLPLLASAAVISAKRVSRAEVSPANVPCLASASHESQGPLLDFRNLRKRPRAYSPIADEDDCRDQHDDAGDKDTSPSPKRRRTYAKPAGPLPVSRAPATTTSALHSSRAVGADGLDPHPTSRHPRSRGKRTSAGEDIEVEVGGACNEAINLASSTTQIMGAIAVSVAATSRSAEARVDPLSVSLAAAATGSSGTPLNSKVHSLHPASKVKSMSKDKSRQDARMERLTIAERLAKAVPAHFVSPSYKARKEREQRHRPTAKDGPGESASACASSSSPGPGSEADASARIRVSSTTGRSKCDGTAVAGVRGDWEVPSKLPTQDEEMEQEAAGRIAMQREGFQRQLARGVRPGLFVPRLRCLESQEEEAVPYVAQG</sequence>
<feature type="compositionally biased region" description="Polar residues" evidence="1">
    <location>
        <begin position="233"/>
        <end position="253"/>
    </location>
</feature>
<feature type="compositionally biased region" description="Acidic residues" evidence="1">
    <location>
        <begin position="161"/>
        <end position="170"/>
    </location>
</feature>
<feature type="compositionally biased region" description="Basic and acidic residues" evidence="1">
    <location>
        <begin position="402"/>
        <end position="413"/>
    </location>
</feature>
<feature type="compositionally biased region" description="Basic and acidic residues" evidence="1">
    <location>
        <begin position="551"/>
        <end position="560"/>
    </location>
</feature>
<evidence type="ECO:0000313" key="2">
    <source>
        <dbReference type="EMBL" id="PIL22722.1"/>
    </source>
</evidence>
<dbReference type="EMBL" id="AYKW01000069">
    <property type="protein sequence ID" value="PIL22722.1"/>
    <property type="molecule type" value="Genomic_DNA"/>
</dbReference>
<feature type="compositionally biased region" description="Basic and acidic residues" evidence="1">
    <location>
        <begin position="586"/>
        <end position="602"/>
    </location>
</feature>
<protein>
    <submittedName>
        <fullName evidence="2">Uncharacterized protein</fullName>
    </submittedName>
</protein>
<feature type="compositionally biased region" description="Low complexity" evidence="1">
    <location>
        <begin position="204"/>
        <end position="213"/>
    </location>
</feature>
<dbReference type="OrthoDB" id="5561659at2759"/>
<feature type="region of interest" description="Disordered" evidence="1">
    <location>
        <begin position="393"/>
        <end position="474"/>
    </location>
</feature>
<feature type="compositionally biased region" description="Low complexity" evidence="1">
    <location>
        <begin position="112"/>
        <end position="122"/>
    </location>
</feature>
<accession>A0A2G8RMI4</accession>
<feature type="compositionally biased region" description="Basic residues" evidence="1">
    <location>
        <begin position="459"/>
        <end position="469"/>
    </location>
</feature>
<feature type="compositionally biased region" description="Low complexity" evidence="1">
    <location>
        <begin position="603"/>
        <end position="624"/>
    </location>
</feature>
<dbReference type="Proteomes" id="UP000230002">
    <property type="component" value="Unassembled WGS sequence"/>
</dbReference>
<organism evidence="2 3">
    <name type="scientific">Ganoderma sinense ZZ0214-1</name>
    <dbReference type="NCBI Taxonomy" id="1077348"/>
    <lineage>
        <taxon>Eukaryota</taxon>
        <taxon>Fungi</taxon>
        <taxon>Dikarya</taxon>
        <taxon>Basidiomycota</taxon>
        <taxon>Agaricomycotina</taxon>
        <taxon>Agaricomycetes</taxon>
        <taxon>Polyporales</taxon>
        <taxon>Polyporaceae</taxon>
        <taxon>Ganoderma</taxon>
    </lineage>
</organism>
<dbReference type="AlphaFoldDB" id="A0A2G8RMI4"/>
<reference evidence="2 3" key="1">
    <citation type="journal article" date="2015" name="Sci. Rep.">
        <title>Chromosome-level genome map provides insights into diverse defense mechanisms in the medicinal fungus Ganoderma sinense.</title>
        <authorList>
            <person name="Zhu Y."/>
            <person name="Xu J."/>
            <person name="Sun C."/>
            <person name="Zhou S."/>
            <person name="Xu H."/>
            <person name="Nelson D.R."/>
            <person name="Qian J."/>
            <person name="Song J."/>
            <person name="Luo H."/>
            <person name="Xiang L."/>
            <person name="Li Y."/>
            <person name="Xu Z."/>
            <person name="Ji A."/>
            <person name="Wang L."/>
            <person name="Lu S."/>
            <person name="Hayward A."/>
            <person name="Sun W."/>
            <person name="Li X."/>
            <person name="Schwartz D.C."/>
            <person name="Wang Y."/>
            <person name="Chen S."/>
        </authorList>
    </citation>
    <scope>NUCLEOTIDE SEQUENCE [LARGE SCALE GENOMIC DNA]</scope>
    <source>
        <strain evidence="2 3">ZZ0214-1</strain>
    </source>
</reference>
<dbReference type="STRING" id="1077348.A0A2G8RMI4"/>
<feature type="region of interest" description="Disordered" evidence="1">
    <location>
        <begin position="201"/>
        <end position="291"/>
    </location>
</feature>
<feature type="region of interest" description="Disordered" evidence="1">
    <location>
        <begin position="579"/>
        <end position="641"/>
    </location>
</feature>
<evidence type="ECO:0000313" key="3">
    <source>
        <dbReference type="Proteomes" id="UP000230002"/>
    </source>
</evidence>
<feature type="compositionally biased region" description="Low complexity" evidence="1">
    <location>
        <begin position="273"/>
        <end position="289"/>
    </location>
</feature>
<feature type="region of interest" description="Disordered" evidence="1">
    <location>
        <begin position="528"/>
        <end position="560"/>
    </location>
</feature>
<comment type="caution">
    <text evidence="2">The sequence shown here is derived from an EMBL/GenBank/DDBJ whole genome shotgun (WGS) entry which is preliminary data.</text>
</comment>
<name>A0A2G8RMI4_9APHY</name>
<keyword evidence="3" id="KW-1185">Reference proteome</keyword>
<proteinExistence type="predicted"/>